<accession>A0A2U3LRV0</accession>
<dbReference type="Pfam" id="PF08901">
    <property type="entry name" value="DUF1847"/>
    <property type="match status" value="1"/>
</dbReference>
<dbReference type="InterPro" id="IPR014997">
    <property type="entry name" value="DUF1847"/>
</dbReference>
<reference evidence="2" key="1">
    <citation type="submission" date="2018-02" db="EMBL/GenBank/DDBJ databases">
        <authorList>
            <person name="Hausmann B."/>
        </authorList>
    </citation>
    <scope>NUCLEOTIDE SEQUENCE [LARGE SCALE GENOMIC DNA]</scope>
    <source>
        <strain evidence="2">Peat soil MAG SbF1</strain>
    </source>
</reference>
<name>A0A2U3LRV0_9FIRM</name>
<organism evidence="1 2">
    <name type="scientific">Candidatus Desulfosporosinus infrequens</name>
    <dbReference type="NCBI Taxonomy" id="2043169"/>
    <lineage>
        <taxon>Bacteria</taxon>
        <taxon>Bacillati</taxon>
        <taxon>Bacillota</taxon>
        <taxon>Clostridia</taxon>
        <taxon>Eubacteriales</taxon>
        <taxon>Desulfitobacteriaceae</taxon>
        <taxon>Desulfosporosinus</taxon>
    </lineage>
</organism>
<gene>
    <name evidence="1" type="ORF">SBF1_7670002</name>
</gene>
<proteinExistence type="predicted"/>
<protein>
    <recommendedName>
        <fullName evidence="3">Metal-binding protein</fullName>
    </recommendedName>
</protein>
<dbReference type="AlphaFoldDB" id="A0A2U3LRV0"/>
<evidence type="ECO:0000313" key="1">
    <source>
        <dbReference type="EMBL" id="SPF54549.1"/>
    </source>
</evidence>
<evidence type="ECO:0008006" key="3">
    <source>
        <dbReference type="Google" id="ProtNLM"/>
    </source>
</evidence>
<evidence type="ECO:0000313" key="2">
    <source>
        <dbReference type="Proteomes" id="UP000238916"/>
    </source>
</evidence>
<sequence length="64" mass="7205">MNKEKTDLNVIVGLCVGHNSIFIEYFEAPVTTLITKDKVLVHNPVAALYANAHYYKRLLTEGDI</sequence>
<dbReference type="Proteomes" id="UP000238916">
    <property type="component" value="Unassembled WGS sequence"/>
</dbReference>
<dbReference type="EMBL" id="OMOF01000742">
    <property type="protein sequence ID" value="SPF54549.1"/>
    <property type="molecule type" value="Genomic_DNA"/>
</dbReference>